<accession>A0ABW1UCL9</accession>
<organism evidence="1 2">
    <name type="scientific">Levilactobacillus angrenensis</name>
    <dbReference type="NCBI Taxonomy" id="2486020"/>
    <lineage>
        <taxon>Bacteria</taxon>
        <taxon>Bacillati</taxon>
        <taxon>Bacillota</taxon>
        <taxon>Bacilli</taxon>
        <taxon>Lactobacillales</taxon>
        <taxon>Lactobacillaceae</taxon>
        <taxon>Levilactobacillus</taxon>
    </lineage>
</organism>
<dbReference type="Proteomes" id="UP001596258">
    <property type="component" value="Unassembled WGS sequence"/>
</dbReference>
<protein>
    <recommendedName>
        <fullName evidence="3">WxL domain-containing protein</fullName>
    </recommendedName>
</protein>
<comment type="caution">
    <text evidence="1">The sequence shown here is derived from an EMBL/GenBank/DDBJ whole genome shotgun (WGS) entry which is preliminary data.</text>
</comment>
<proteinExistence type="predicted"/>
<evidence type="ECO:0008006" key="3">
    <source>
        <dbReference type="Google" id="ProtNLM"/>
    </source>
</evidence>
<evidence type="ECO:0000313" key="2">
    <source>
        <dbReference type="Proteomes" id="UP001596258"/>
    </source>
</evidence>
<evidence type="ECO:0000313" key="1">
    <source>
        <dbReference type="EMBL" id="MFC6290408.1"/>
    </source>
</evidence>
<name>A0ABW1UCL9_9LACO</name>
<dbReference type="RefSeq" id="WP_125576325.1">
    <property type="nucleotide sequence ID" value="NZ_JBHSSO010000067.1"/>
</dbReference>
<dbReference type="InterPro" id="IPR013320">
    <property type="entry name" value="ConA-like_dom_sf"/>
</dbReference>
<keyword evidence="2" id="KW-1185">Reference proteome</keyword>
<reference evidence="2" key="1">
    <citation type="journal article" date="2019" name="Int. J. Syst. Evol. Microbiol.">
        <title>The Global Catalogue of Microorganisms (GCM) 10K type strain sequencing project: providing services to taxonomists for standard genome sequencing and annotation.</title>
        <authorList>
            <consortium name="The Broad Institute Genomics Platform"/>
            <consortium name="The Broad Institute Genome Sequencing Center for Infectious Disease"/>
            <person name="Wu L."/>
            <person name="Ma J."/>
        </authorList>
    </citation>
    <scope>NUCLEOTIDE SEQUENCE [LARGE SCALE GENOMIC DNA]</scope>
    <source>
        <strain evidence="2">CCM 8893</strain>
    </source>
</reference>
<dbReference type="SUPFAM" id="SSF49899">
    <property type="entry name" value="Concanavalin A-like lectins/glucanases"/>
    <property type="match status" value="1"/>
</dbReference>
<sequence>MLRTLLIGLLGLVASIGWLFCSMTLASASGNVDLNSALQTTPQGIPVKDYFDLTKSTLSKAKVVSSANPATKQTEVVQITNGPHQVGAVWSKPQRRFDLNQNQTLSMWLYFGNEAEKAADGMAFVIHNDLRKEQAMTQFPSKRNIPGETLGVWGVDNHNQELRTKKMVKQVAASAIQHSWALEFDTHLNTDHRMKGIKPANSFDLARNKPLIGPHLAANYPGEVSSYLPHIALNAVYYFRYVSLNHQGLIQAGKGNYNFLANAQWHHVTLNYETGGPSSQTGLMTYSFDDRDPVTGITNREGAVATFKIDKNKVDPEKTGKAYWGFTGAAGQKGENNLVVFDQVPGLVTSQATATVTDAKNHEIKSGGVVHHGEQVRLTYKLAYLQGDLNWQNISAQISLPDELAFDTVSIRNADHSEDTGVSNWTAGTSTFKHQLTSPLGKDNKWVTITFTGTAKGEKGVVHPTTSSFTSAEAAVESTTPELSIGDPLLTLKMDTSLDDPVDNTKPMSLNGQVTFRESHYANSQLRLVSKLNGVKQRDQQLSDKDRAGAFHYVLKENVLHSGQNFLDLTVVTNDGLASNRLRVVLVPQEIDDEGPGTLAFQTLSQQLQFKGQLTGQSQELFRQAGFQLKILDERPHGTWSLQVMAEPLLEQTTQQPLAGQLVYRMSSTDFPLDSTDVQMIANHENDGKASTIDVTSDWQHTKKVDRGLFLKLASSATAGNYQGKITWILSDAM</sequence>
<dbReference type="EMBL" id="JBHSSO010000067">
    <property type="protein sequence ID" value="MFC6290408.1"/>
    <property type="molecule type" value="Genomic_DNA"/>
</dbReference>
<dbReference type="Gene3D" id="2.60.120.200">
    <property type="match status" value="1"/>
</dbReference>
<gene>
    <name evidence="1" type="ORF">ACFP1M_09520</name>
</gene>